<dbReference type="Pfam" id="PF00535">
    <property type="entry name" value="Glycos_transf_2"/>
    <property type="match status" value="1"/>
</dbReference>
<evidence type="ECO:0000256" key="21">
    <source>
        <dbReference type="SAM" id="MobiDB-lite"/>
    </source>
</evidence>
<evidence type="ECO:0000256" key="16">
    <source>
        <dbReference type="ARBA" id="ARBA00023180"/>
    </source>
</evidence>
<dbReference type="GO" id="GO:0046872">
    <property type="term" value="F:metal ion binding"/>
    <property type="evidence" value="ECO:0007669"/>
    <property type="project" value="UniProtKB-KW"/>
</dbReference>
<evidence type="ECO:0000256" key="14">
    <source>
        <dbReference type="ARBA" id="ARBA00023136"/>
    </source>
</evidence>
<name>A0A091E8D8_FUKDA</name>
<evidence type="ECO:0000256" key="18">
    <source>
        <dbReference type="ARBA" id="ARBA00050905"/>
    </source>
</evidence>
<accession>A0A091E8D8</accession>
<evidence type="ECO:0000256" key="20">
    <source>
        <dbReference type="RuleBase" id="RU361242"/>
    </source>
</evidence>
<reference evidence="23 24" key="1">
    <citation type="submission" date="2013-11" db="EMBL/GenBank/DDBJ databases">
        <title>The Damaraland mole rat (Fukomys damarensis) genome and evolution of African mole rats.</title>
        <authorList>
            <person name="Gladyshev V.N."/>
            <person name="Fang X."/>
        </authorList>
    </citation>
    <scope>NUCLEOTIDE SEQUENCE [LARGE SCALE GENOMIC DNA]</scope>
    <source>
        <tissue evidence="23">Liver</tissue>
    </source>
</reference>
<dbReference type="PROSITE" id="PS50231">
    <property type="entry name" value="RICIN_B_LECTIN"/>
    <property type="match status" value="1"/>
</dbReference>
<evidence type="ECO:0000256" key="10">
    <source>
        <dbReference type="ARBA" id="ARBA00022734"/>
    </source>
</evidence>
<keyword evidence="9" id="KW-0479">Metal-binding</keyword>
<keyword evidence="16" id="KW-0325">Glycoprotein</keyword>
<keyword evidence="10 20" id="KW-0430">Lectin</keyword>
<feature type="region of interest" description="Disordered" evidence="21">
    <location>
        <begin position="1"/>
        <end position="44"/>
    </location>
</feature>
<comment type="similarity">
    <text evidence="4 20">Belongs to the glycosyltransferase 2 family. GalNAc-T subfamily.</text>
</comment>
<evidence type="ECO:0000256" key="2">
    <source>
        <dbReference type="ARBA" id="ARBA00004323"/>
    </source>
</evidence>
<keyword evidence="11" id="KW-0735">Signal-anchor</keyword>
<dbReference type="SUPFAM" id="SSF50370">
    <property type="entry name" value="Ricin B-like lectins"/>
    <property type="match status" value="1"/>
</dbReference>
<dbReference type="GO" id="GO:0004653">
    <property type="term" value="F:polypeptide N-acetylgalactosaminyltransferase activity"/>
    <property type="evidence" value="ECO:0007669"/>
    <property type="project" value="UniProtKB-EC"/>
</dbReference>
<sequence length="719" mass="81902">MAEPAGLYHRGRPEENRSHHSPAVQDPRGPAAQGCGSDGPAPRECEELRQTPLQRTTRHCQNEEVGVTWLTQLKRSSCWRSGPELGTESAGIPMLWRMKLLRRRHMPLRLAMVGSIFMLYLFIRQKDEGGREQVTEKPWLKSLVGQKDHVLDLMLGAVNNLRDSMPKLQIRAPELQQPLVSINQSCPAGFYTPNELKPYWERPLQDPNSPGADGTAFQKNEWTPLETREKEEGYKKHCFNAFASDQISLQRALGPDTRPPECVHQKFRRCPPLPATSVIIVFHNEAWSTLLRTVYSVLHTSPAILLKEIILVDDASTDEYLKEKLEQYMEKLQIVKVVRQEERKGLITARLLGASVAQAEVLTFLDAHCECFYGWLEPLLARIAEDGTAVVSPDIVTINLNTFEFSKPIPGGRVHSRGNFDWSLTFGWETLPAHEKQRRKDETYPIKSPTFAGGLFSISKSYFEHIGTYDNQMEIWGGENVEMSFRVWQCGGQLEIIPCSVVGHVFRTKSPHTFPKGTSVISRNQVRLAEVWMDDYKKIFYRRNLQAAKIAQEKSFGDISERLQLREQLHCRNFSWFLHNIYPEMFVPDLNPTFYGAIKNLGINQCLDVGENNRGGKPLIMYSCHGLGGNQYFEYTTQRDLRHNIAKQLCLHASASTLGMRICHFTGKNTQVPKDEEWELTQDQLIRNSGSGTCLTSQDKKPAMAPCNPSDPHQLWLFV</sequence>
<keyword evidence="12 20" id="KW-1133">Transmembrane helix</keyword>
<evidence type="ECO:0000256" key="13">
    <source>
        <dbReference type="ARBA" id="ARBA00023034"/>
    </source>
</evidence>
<feature type="domain" description="Ricin B lectin" evidence="22">
    <location>
        <begin position="593"/>
        <end position="719"/>
    </location>
</feature>
<keyword evidence="7 20" id="KW-0808">Transferase</keyword>
<dbReference type="Gene3D" id="3.90.550.10">
    <property type="entry name" value="Spore Coat Polysaccharide Biosynthesis Protein SpsA, Chain A"/>
    <property type="match status" value="1"/>
</dbReference>
<evidence type="ECO:0000256" key="15">
    <source>
        <dbReference type="ARBA" id="ARBA00023157"/>
    </source>
</evidence>
<dbReference type="EC" id="2.4.1.-" evidence="20"/>
<dbReference type="SUPFAM" id="SSF53448">
    <property type="entry name" value="Nucleotide-diphospho-sugar transferases"/>
    <property type="match status" value="1"/>
</dbReference>
<protein>
    <recommendedName>
        <fullName evidence="5 20">Polypeptide N-acetylgalactosaminyltransferase</fullName>
        <ecNumber evidence="20">2.4.1.-</ecNumber>
    </recommendedName>
    <alternativeName>
        <fullName evidence="20">Protein-UDP acetylgalactosaminyltransferase</fullName>
    </alternativeName>
</protein>
<dbReference type="Pfam" id="PF00652">
    <property type="entry name" value="Ricin_B_lectin"/>
    <property type="match status" value="1"/>
</dbReference>
<gene>
    <name evidence="23" type="ORF">H920_07167</name>
</gene>
<dbReference type="CDD" id="cd02510">
    <property type="entry name" value="pp-GalNAc-T"/>
    <property type="match status" value="1"/>
</dbReference>
<evidence type="ECO:0000256" key="8">
    <source>
        <dbReference type="ARBA" id="ARBA00022692"/>
    </source>
</evidence>
<keyword evidence="17 20" id="KW-0464">Manganese</keyword>
<comment type="catalytic activity">
    <reaction evidence="18">
        <text>L-threonyl-[protein] + UDP-N-acetyl-alpha-D-galactosamine = a 3-O-[N-acetyl-alpha-D-galactosaminyl]-L-threonyl-[protein] + UDP + H(+)</text>
        <dbReference type="Rhea" id="RHEA:52424"/>
        <dbReference type="Rhea" id="RHEA-COMP:11060"/>
        <dbReference type="Rhea" id="RHEA-COMP:11689"/>
        <dbReference type="ChEBI" id="CHEBI:15378"/>
        <dbReference type="ChEBI" id="CHEBI:30013"/>
        <dbReference type="ChEBI" id="CHEBI:58223"/>
        <dbReference type="ChEBI" id="CHEBI:67138"/>
        <dbReference type="ChEBI" id="CHEBI:87075"/>
        <dbReference type="EC" id="2.4.1.41"/>
    </reaction>
</comment>
<dbReference type="EMBL" id="KN122282">
    <property type="protein sequence ID" value="KFO31426.1"/>
    <property type="molecule type" value="Genomic_DNA"/>
</dbReference>
<dbReference type="GO" id="GO:0006493">
    <property type="term" value="P:protein O-linked glycosylation"/>
    <property type="evidence" value="ECO:0007669"/>
    <property type="project" value="TreeGrafter"/>
</dbReference>
<dbReference type="PANTHER" id="PTHR11675:SF58">
    <property type="entry name" value="POLYPEPTIDE N-ACETYLGALACTOSAMINYLTRANSFERASE 6"/>
    <property type="match status" value="1"/>
</dbReference>
<dbReference type="SMART" id="SM00458">
    <property type="entry name" value="RICIN"/>
    <property type="match status" value="1"/>
</dbReference>
<comment type="pathway">
    <text evidence="3 20">Protein modification; protein glycosylation.</text>
</comment>
<dbReference type="InterPro" id="IPR000772">
    <property type="entry name" value="Ricin_B_lectin"/>
</dbReference>
<dbReference type="GO" id="GO:0030246">
    <property type="term" value="F:carbohydrate binding"/>
    <property type="evidence" value="ECO:0007669"/>
    <property type="project" value="UniProtKB-KW"/>
</dbReference>
<evidence type="ECO:0000256" key="9">
    <source>
        <dbReference type="ARBA" id="ARBA00022723"/>
    </source>
</evidence>
<dbReference type="Proteomes" id="UP000028990">
    <property type="component" value="Unassembled WGS sequence"/>
</dbReference>
<dbReference type="PANTHER" id="PTHR11675">
    <property type="entry name" value="N-ACETYLGALACTOSAMINYLTRANSFERASE"/>
    <property type="match status" value="1"/>
</dbReference>
<comment type="cofactor">
    <cofactor evidence="1 20">
        <name>Mn(2+)</name>
        <dbReference type="ChEBI" id="CHEBI:29035"/>
    </cofactor>
</comment>
<evidence type="ECO:0000256" key="3">
    <source>
        <dbReference type="ARBA" id="ARBA00004922"/>
    </source>
</evidence>
<evidence type="ECO:0000256" key="17">
    <source>
        <dbReference type="ARBA" id="ARBA00023211"/>
    </source>
</evidence>
<dbReference type="eggNOG" id="KOG3736">
    <property type="taxonomic scope" value="Eukaryota"/>
</dbReference>
<evidence type="ECO:0000259" key="22">
    <source>
        <dbReference type="SMART" id="SM00458"/>
    </source>
</evidence>
<comment type="subcellular location">
    <subcellularLocation>
        <location evidence="2 20">Golgi apparatus membrane</location>
        <topology evidence="2 20">Single-pass type II membrane protein</topology>
    </subcellularLocation>
</comment>
<dbReference type="FunFam" id="3.90.550.10:FF:000039">
    <property type="entry name" value="Polypeptide N-acetylgalactosaminyltransferase"/>
    <property type="match status" value="1"/>
</dbReference>
<dbReference type="FunFam" id="2.80.10.50:FF:000024">
    <property type="entry name" value="Polypeptide N-acetylgalactosaminyltransferase"/>
    <property type="match status" value="1"/>
</dbReference>
<feature type="transmembrane region" description="Helical" evidence="20">
    <location>
        <begin position="106"/>
        <end position="123"/>
    </location>
</feature>
<dbReference type="GO" id="GO:0000139">
    <property type="term" value="C:Golgi membrane"/>
    <property type="evidence" value="ECO:0007669"/>
    <property type="project" value="UniProtKB-SubCell"/>
</dbReference>
<dbReference type="InterPro" id="IPR001173">
    <property type="entry name" value="Glyco_trans_2-like"/>
</dbReference>
<evidence type="ECO:0000256" key="12">
    <source>
        <dbReference type="ARBA" id="ARBA00022989"/>
    </source>
</evidence>
<evidence type="ECO:0000256" key="19">
    <source>
        <dbReference type="ARBA" id="ARBA00052209"/>
    </source>
</evidence>
<dbReference type="InterPro" id="IPR029044">
    <property type="entry name" value="Nucleotide-diphossugar_trans"/>
</dbReference>
<comment type="catalytic activity">
    <reaction evidence="19">
        <text>L-seryl-[protein] + UDP-N-acetyl-alpha-D-galactosamine = a 3-O-[N-acetyl-alpha-D-galactosaminyl]-L-seryl-[protein] + UDP + H(+)</text>
        <dbReference type="Rhea" id="RHEA:23956"/>
        <dbReference type="Rhea" id="RHEA-COMP:9863"/>
        <dbReference type="Rhea" id="RHEA-COMP:12788"/>
        <dbReference type="ChEBI" id="CHEBI:15378"/>
        <dbReference type="ChEBI" id="CHEBI:29999"/>
        <dbReference type="ChEBI" id="CHEBI:53604"/>
        <dbReference type="ChEBI" id="CHEBI:58223"/>
        <dbReference type="ChEBI" id="CHEBI:67138"/>
        <dbReference type="EC" id="2.4.1.41"/>
    </reaction>
</comment>
<keyword evidence="14 20" id="KW-0472">Membrane</keyword>
<proteinExistence type="inferred from homology"/>
<keyword evidence="13 20" id="KW-0333">Golgi apparatus</keyword>
<dbReference type="InterPro" id="IPR035992">
    <property type="entry name" value="Ricin_B-like_lectins"/>
</dbReference>
<keyword evidence="15 20" id="KW-1015">Disulfide bond</keyword>
<evidence type="ECO:0000256" key="6">
    <source>
        <dbReference type="ARBA" id="ARBA00022676"/>
    </source>
</evidence>
<dbReference type="Gene3D" id="2.80.10.50">
    <property type="match status" value="1"/>
</dbReference>
<evidence type="ECO:0000313" key="24">
    <source>
        <dbReference type="Proteomes" id="UP000028990"/>
    </source>
</evidence>
<keyword evidence="24" id="KW-1185">Reference proteome</keyword>
<dbReference type="AlphaFoldDB" id="A0A091E8D8"/>
<evidence type="ECO:0000256" key="1">
    <source>
        <dbReference type="ARBA" id="ARBA00001936"/>
    </source>
</evidence>
<dbReference type="UniPathway" id="UPA00378"/>
<organism evidence="23 24">
    <name type="scientific">Fukomys damarensis</name>
    <name type="common">Damaraland mole rat</name>
    <name type="synonym">Cryptomys damarensis</name>
    <dbReference type="NCBI Taxonomy" id="885580"/>
    <lineage>
        <taxon>Eukaryota</taxon>
        <taxon>Metazoa</taxon>
        <taxon>Chordata</taxon>
        <taxon>Craniata</taxon>
        <taxon>Vertebrata</taxon>
        <taxon>Euteleostomi</taxon>
        <taxon>Mammalia</taxon>
        <taxon>Eutheria</taxon>
        <taxon>Euarchontoglires</taxon>
        <taxon>Glires</taxon>
        <taxon>Rodentia</taxon>
        <taxon>Hystricomorpha</taxon>
        <taxon>Bathyergidae</taxon>
        <taxon>Fukomys</taxon>
    </lineage>
</organism>
<keyword evidence="8 20" id="KW-0812">Transmembrane</keyword>
<dbReference type="InterPro" id="IPR045885">
    <property type="entry name" value="GalNAc-T"/>
</dbReference>
<evidence type="ECO:0000256" key="4">
    <source>
        <dbReference type="ARBA" id="ARBA00005680"/>
    </source>
</evidence>
<evidence type="ECO:0000256" key="7">
    <source>
        <dbReference type="ARBA" id="ARBA00022679"/>
    </source>
</evidence>
<evidence type="ECO:0000313" key="23">
    <source>
        <dbReference type="EMBL" id="KFO31426.1"/>
    </source>
</evidence>
<dbReference type="STRING" id="885580.ENSFDAP00000013060"/>
<keyword evidence="6 20" id="KW-0328">Glycosyltransferase</keyword>
<evidence type="ECO:0000256" key="5">
    <source>
        <dbReference type="ARBA" id="ARBA00012644"/>
    </source>
</evidence>
<evidence type="ECO:0000256" key="11">
    <source>
        <dbReference type="ARBA" id="ARBA00022968"/>
    </source>
</evidence>